<dbReference type="InterPro" id="IPR056884">
    <property type="entry name" value="NPHP3-like_N"/>
</dbReference>
<dbReference type="InterPro" id="IPR027417">
    <property type="entry name" value="P-loop_NTPase"/>
</dbReference>
<dbReference type="AlphaFoldDB" id="A0A9P6C010"/>
<organism evidence="4 5">
    <name type="scientific">Macrolepiota fuliginosa MF-IS2</name>
    <dbReference type="NCBI Taxonomy" id="1400762"/>
    <lineage>
        <taxon>Eukaryota</taxon>
        <taxon>Fungi</taxon>
        <taxon>Dikarya</taxon>
        <taxon>Basidiomycota</taxon>
        <taxon>Agaricomycotina</taxon>
        <taxon>Agaricomycetes</taxon>
        <taxon>Agaricomycetidae</taxon>
        <taxon>Agaricales</taxon>
        <taxon>Agaricineae</taxon>
        <taxon>Agaricaceae</taxon>
        <taxon>Macrolepiota</taxon>
    </lineage>
</organism>
<dbReference type="SUPFAM" id="SSF52540">
    <property type="entry name" value="P-loop containing nucleoside triphosphate hydrolases"/>
    <property type="match status" value="1"/>
</dbReference>
<dbReference type="EMBL" id="MU151401">
    <property type="protein sequence ID" value="KAF9444129.1"/>
    <property type="molecule type" value="Genomic_DNA"/>
</dbReference>
<proteinExistence type="predicted"/>
<feature type="region of interest" description="Disordered" evidence="2">
    <location>
        <begin position="1"/>
        <end position="80"/>
    </location>
</feature>
<dbReference type="InterPro" id="IPR007111">
    <property type="entry name" value="NACHT_NTPase"/>
</dbReference>
<reference evidence="4" key="1">
    <citation type="submission" date="2020-11" db="EMBL/GenBank/DDBJ databases">
        <authorList>
            <consortium name="DOE Joint Genome Institute"/>
            <person name="Ahrendt S."/>
            <person name="Riley R."/>
            <person name="Andreopoulos W."/>
            <person name="Labutti K."/>
            <person name="Pangilinan J."/>
            <person name="Ruiz-Duenas F.J."/>
            <person name="Barrasa J.M."/>
            <person name="Sanchez-Garcia M."/>
            <person name="Camarero S."/>
            <person name="Miyauchi S."/>
            <person name="Serrano A."/>
            <person name="Linde D."/>
            <person name="Babiker R."/>
            <person name="Drula E."/>
            <person name="Ayuso-Fernandez I."/>
            <person name="Pacheco R."/>
            <person name="Padilla G."/>
            <person name="Ferreira P."/>
            <person name="Barriuso J."/>
            <person name="Kellner H."/>
            <person name="Castanera R."/>
            <person name="Alfaro M."/>
            <person name="Ramirez L."/>
            <person name="Pisabarro A.G."/>
            <person name="Kuo A."/>
            <person name="Tritt A."/>
            <person name="Lipzen A."/>
            <person name="He G."/>
            <person name="Yan M."/>
            <person name="Ng V."/>
            <person name="Cullen D."/>
            <person name="Martin F."/>
            <person name="Rosso M.-N."/>
            <person name="Henrissat B."/>
            <person name="Hibbett D."/>
            <person name="Martinez A.T."/>
            <person name="Grigoriev I.V."/>
        </authorList>
    </citation>
    <scope>NUCLEOTIDE SEQUENCE</scope>
    <source>
        <strain evidence="4">MF-IS2</strain>
    </source>
</reference>
<feature type="domain" description="NACHT" evidence="3">
    <location>
        <begin position="153"/>
        <end position="304"/>
    </location>
</feature>
<dbReference type="PROSITE" id="PS50837">
    <property type="entry name" value="NACHT"/>
    <property type="match status" value="1"/>
</dbReference>
<dbReference type="PANTHER" id="PTHR10039">
    <property type="entry name" value="AMELOGENIN"/>
    <property type="match status" value="1"/>
</dbReference>
<comment type="caution">
    <text evidence="4">The sequence shown here is derived from an EMBL/GenBank/DDBJ whole genome shotgun (WGS) entry which is preliminary data.</text>
</comment>
<evidence type="ECO:0000313" key="4">
    <source>
        <dbReference type="EMBL" id="KAF9444129.1"/>
    </source>
</evidence>
<evidence type="ECO:0000256" key="1">
    <source>
        <dbReference type="ARBA" id="ARBA00022737"/>
    </source>
</evidence>
<protein>
    <recommendedName>
        <fullName evidence="3">NACHT domain-containing protein</fullName>
    </recommendedName>
</protein>
<evidence type="ECO:0000259" key="3">
    <source>
        <dbReference type="PROSITE" id="PS50837"/>
    </source>
</evidence>
<dbReference type="OrthoDB" id="538223at2759"/>
<feature type="compositionally biased region" description="Polar residues" evidence="2">
    <location>
        <begin position="69"/>
        <end position="78"/>
    </location>
</feature>
<evidence type="ECO:0000256" key="2">
    <source>
        <dbReference type="SAM" id="MobiDB-lite"/>
    </source>
</evidence>
<gene>
    <name evidence="4" type="ORF">P691DRAFT_787131</name>
</gene>
<dbReference type="Pfam" id="PF24883">
    <property type="entry name" value="NPHP3_N"/>
    <property type="match status" value="1"/>
</dbReference>
<dbReference type="Proteomes" id="UP000807342">
    <property type="component" value="Unassembled WGS sequence"/>
</dbReference>
<feature type="compositionally biased region" description="Basic residues" evidence="2">
    <location>
        <begin position="21"/>
        <end position="30"/>
    </location>
</feature>
<evidence type="ECO:0000313" key="5">
    <source>
        <dbReference type="Proteomes" id="UP000807342"/>
    </source>
</evidence>
<sequence>MSKRLRWRLVPWRPSSPKPRPTMRRNKIKQTKATGNPDRNGPDAQGRKKEQKGVRGPGGQDSPAVGSPGSATGTQTPYTGFFGGAHHFTINNPTMIEGNNTNEGKSIKLLSEHIIVGAEFDSSDHRPSCHPDTRLGISGSIQTWMHNLARRYKILWLNGPAGVGKSAILQTIAETETNSLTSILGATLFFSRPNERNDPQCVFITIAYRLSMKYPTYRKYIVELLTFDPIMVNRSMQEQFKAFIVQPFAINELLAGSHDTVLILLDGLDECEGNDAQREIILLIGKFTLQYPTSPLIWLIASRPETHIQDTFSSDAVQLSYGEIQVAVDSDEGRRDVKKYLRDSFLDIRKKYRRSIPSSVQQWPSESDFATIATRSTGLFIFPSTIIRFIGDEDYADPTSQLKKVLDVIESTALSTGGNNPFATLDALYTRILSEIPPDVLQVTLKLLLFHAVVGHAYGALRRLYSVLKIPEPENAFQEPLQAFHASFYDYLLSPSRSSTFYVRTSEIIQPILLRWIDVLLESHSVVRVLDEFVNDSVQNEFSRLSAFFQNLDFGEGLTVNDAMLMSVYPISAFSTHLENWGVLKIVPLQSFNYNDVRLDLDLAIYRVGRGDTSLRLVWDGFEDTSLAQRVILHYPSFVHSQGKFPLRELMLSDLSKDPNRNVDLEKNLASWTNVAPSHPIIMLGKG</sequence>
<accession>A0A9P6C010</accession>
<keyword evidence="5" id="KW-1185">Reference proteome</keyword>
<name>A0A9P6C010_9AGAR</name>
<dbReference type="Gene3D" id="3.40.50.300">
    <property type="entry name" value="P-loop containing nucleotide triphosphate hydrolases"/>
    <property type="match status" value="1"/>
</dbReference>
<keyword evidence="1" id="KW-0677">Repeat</keyword>